<dbReference type="InterPro" id="IPR036291">
    <property type="entry name" value="NAD(P)-bd_dom_sf"/>
</dbReference>
<dbReference type="Proteomes" id="UP000241818">
    <property type="component" value="Unassembled WGS sequence"/>
</dbReference>
<protein>
    <recommendedName>
        <fullName evidence="2">NAD(P)-binding domain-containing protein</fullName>
    </recommendedName>
</protein>
<dbReference type="SUPFAM" id="SSF51735">
    <property type="entry name" value="NAD(P)-binding Rossmann-fold domains"/>
    <property type="match status" value="1"/>
</dbReference>
<proteinExistence type="inferred from homology"/>
<dbReference type="RefSeq" id="XP_024722465.1">
    <property type="nucleotide sequence ID" value="XM_024868682.1"/>
</dbReference>
<name>A0A2T3B6D3_AMORE</name>
<dbReference type="OrthoDB" id="10254604at2759"/>
<comment type="similarity">
    <text evidence="1">Belongs to the avfA family.</text>
</comment>
<gene>
    <name evidence="3" type="ORF">M430DRAFT_57647</name>
</gene>
<organism evidence="3 4">
    <name type="scientific">Amorphotheca resinae ATCC 22711</name>
    <dbReference type="NCBI Taxonomy" id="857342"/>
    <lineage>
        <taxon>Eukaryota</taxon>
        <taxon>Fungi</taxon>
        <taxon>Dikarya</taxon>
        <taxon>Ascomycota</taxon>
        <taxon>Pezizomycotina</taxon>
        <taxon>Leotiomycetes</taxon>
        <taxon>Helotiales</taxon>
        <taxon>Amorphothecaceae</taxon>
        <taxon>Amorphotheca</taxon>
    </lineage>
</organism>
<evidence type="ECO:0000256" key="1">
    <source>
        <dbReference type="ARBA" id="ARBA00038376"/>
    </source>
</evidence>
<reference evidence="3 4" key="1">
    <citation type="journal article" date="2018" name="New Phytol.">
        <title>Comparative genomics and transcriptomics depict ericoid mycorrhizal fungi as versatile saprotrophs and plant mutualists.</title>
        <authorList>
            <person name="Martino E."/>
            <person name="Morin E."/>
            <person name="Grelet G.A."/>
            <person name="Kuo A."/>
            <person name="Kohler A."/>
            <person name="Daghino S."/>
            <person name="Barry K.W."/>
            <person name="Cichocki N."/>
            <person name="Clum A."/>
            <person name="Dockter R.B."/>
            <person name="Hainaut M."/>
            <person name="Kuo R.C."/>
            <person name="LaButti K."/>
            <person name="Lindahl B.D."/>
            <person name="Lindquist E.A."/>
            <person name="Lipzen A."/>
            <person name="Khouja H.R."/>
            <person name="Magnuson J."/>
            <person name="Murat C."/>
            <person name="Ohm R.A."/>
            <person name="Singer S.W."/>
            <person name="Spatafora J.W."/>
            <person name="Wang M."/>
            <person name="Veneault-Fourrey C."/>
            <person name="Henrissat B."/>
            <person name="Grigoriev I.V."/>
            <person name="Martin F.M."/>
            <person name="Perotto S."/>
        </authorList>
    </citation>
    <scope>NUCLEOTIDE SEQUENCE [LARGE SCALE GENOMIC DNA]</scope>
    <source>
        <strain evidence="3 4">ATCC 22711</strain>
    </source>
</reference>
<evidence type="ECO:0000313" key="4">
    <source>
        <dbReference type="Proteomes" id="UP000241818"/>
    </source>
</evidence>
<dbReference type="Pfam" id="PF13460">
    <property type="entry name" value="NAD_binding_10"/>
    <property type="match status" value="1"/>
</dbReference>
<dbReference type="InParanoid" id="A0A2T3B6D3"/>
<dbReference type="FunCoup" id="A0A2T3B6D3">
    <property type="interactions" value="669"/>
</dbReference>
<dbReference type="STRING" id="857342.A0A2T3B6D3"/>
<evidence type="ECO:0000313" key="3">
    <source>
        <dbReference type="EMBL" id="PSS22310.1"/>
    </source>
</evidence>
<accession>A0A2T3B6D3</accession>
<sequence length="271" mass="29885">MPPRVLLLGGHGKVSLLMTPKLVSRSWNVTSVVRNPEHKRDILEAGKNGPGKVDVLVASLEEVKSDADAQKILDQVKPDWVIWSAGAGGKGGSGRTYAIDRDACIHFIRSSLATPSIRKFLLVSALLIRRGRPSWWDDESYASMQQINTEMMPHYYKAKLAADEALTVLGEERVKKEGKDKFSYIILRPGWLSDEKESGKIELGRTNARDKVSRGDVAEVAVKLLETEGANGWFDLLNGNEPTDQAVTRVVKEGINSMDGEDINVMKANMA</sequence>
<keyword evidence="4" id="KW-1185">Reference proteome</keyword>
<dbReference type="PANTHER" id="PTHR15020:SF50">
    <property type="entry name" value="UPF0659 PROTEIN YMR090W"/>
    <property type="match status" value="1"/>
</dbReference>
<dbReference type="Gene3D" id="3.40.50.720">
    <property type="entry name" value="NAD(P)-binding Rossmann-like Domain"/>
    <property type="match status" value="1"/>
</dbReference>
<dbReference type="PANTHER" id="PTHR15020">
    <property type="entry name" value="FLAVIN REDUCTASE-RELATED"/>
    <property type="match status" value="1"/>
</dbReference>
<dbReference type="GeneID" id="36576763"/>
<feature type="domain" description="NAD(P)-binding" evidence="2">
    <location>
        <begin position="9"/>
        <end position="227"/>
    </location>
</feature>
<dbReference type="InterPro" id="IPR016040">
    <property type="entry name" value="NAD(P)-bd_dom"/>
</dbReference>
<dbReference type="EMBL" id="KZ679009">
    <property type="protein sequence ID" value="PSS22310.1"/>
    <property type="molecule type" value="Genomic_DNA"/>
</dbReference>
<evidence type="ECO:0000259" key="2">
    <source>
        <dbReference type="Pfam" id="PF13460"/>
    </source>
</evidence>
<dbReference type="AlphaFoldDB" id="A0A2T3B6D3"/>